<organism evidence="1 2">
    <name type="scientific">Streptomyces crystallinus</name>
    <dbReference type="NCBI Taxonomy" id="68191"/>
    <lineage>
        <taxon>Bacteria</taxon>
        <taxon>Bacillati</taxon>
        <taxon>Actinomycetota</taxon>
        <taxon>Actinomycetes</taxon>
        <taxon>Kitasatosporales</taxon>
        <taxon>Streptomycetaceae</taxon>
        <taxon>Streptomyces</taxon>
    </lineage>
</organism>
<comment type="caution">
    <text evidence="1">The sequence shown here is derived from an EMBL/GenBank/DDBJ whole genome shotgun (WGS) entry which is preliminary data.</text>
</comment>
<reference evidence="2" key="1">
    <citation type="journal article" date="2019" name="Int. J. Syst. Evol. Microbiol.">
        <title>The Global Catalogue of Microorganisms (GCM) 10K type strain sequencing project: providing services to taxonomists for standard genome sequencing and annotation.</title>
        <authorList>
            <consortium name="The Broad Institute Genomics Platform"/>
            <consortium name="The Broad Institute Genome Sequencing Center for Infectious Disease"/>
            <person name="Wu L."/>
            <person name="Ma J."/>
        </authorList>
    </citation>
    <scope>NUCLEOTIDE SEQUENCE [LARGE SCALE GENOMIC DNA]</scope>
    <source>
        <strain evidence="2">JCM 5067</strain>
    </source>
</reference>
<name>A0ABP3RNK8_9ACTN</name>
<dbReference type="RefSeq" id="WP_344076178.1">
    <property type="nucleotide sequence ID" value="NZ_BAAACA010000034.1"/>
</dbReference>
<accession>A0ABP3RNK8</accession>
<sequence>METNTTALLLDLAAQAQNAGDADALRALLSAGHQAWCAGLAEVQTGVARENAPLSDAELAQRCATAGAGWEAGMPRNEALSALAFATWDAAPAALAYTELEERAESLGVSLLGEEIL</sequence>
<evidence type="ECO:0000313" key="2">
    <source>
        <dbReference type="Proteomes" id="UP001500668"/>
    </source>
</evidence>
<dbReference type="Proteomes" id="UP001500668">
    <property type="component" value="Unassembled WGS sequence"/>
</dbReference>
<dbReference type="EMBL" id="BAAACA010000034">
    <property type="protein sequence ID" value="GAA0611310.1"/>
    <property type="molecule type" value="Genomic_DNA"/>
</dbReference>
<gene>
    <name evidence="1" type="ORF">GCM10010394_46400</name>
</gene>
<proteinExistence type="predicted"/>
<keyword evidence="2" id="KW-1185">Reference proteome</keyword>
<evidence type="ECO:0000313" key="1">
    <source>
        <dbReference type="EMBL" id="GAA0611310.1"/>
    </source>
</evidence>
<protein>
    <submittedName>
        <fullName evidence="1">Uncharacterized protein</fullName>
    </submittedName>
</protein>